<dbReference type="AlphaFoldDB" id="A0A922MTC9"/>
<proteinExistence type="predicted"/>
<dbReference type="Proteomes" id="UP000814243">
    <property type="component" value="Unassembled WGS sequence"/>
</dbReference>
<gene>
    <name evidence="1" type="ORF">HF086_010519</name>
</gene>
<comment type="caution">
    <text evidence="1">The sequence shown here is derived from an EMBL/GenBank/DDBJ whole genome shotgun (WGS) entry which is preliminary data.</text>
</comment>
<protein>
    <submittedName>
        <fullName evidence="1">Uncharacterized protein</fullName>
    </submittedName>
</protein>
<organism evidence="1 2">
    <name type="scientific">Spodoptera exigua</name>
    <name type="common">Beet armyworm</name>
    <name type="synonym">Noctua fulgens</name>
    <dbReference type="NCBI Taxonomy" id="7107"/>
    <lineage>
        <taxon>Eukaryota</taxon>
        <taxon>Metazoa</taxon>
        <taxon>Ecdysozoa</taxon>
        <taxon>Arthropoda</taxon>
        <taxon>Hexapoda</taxon>
        <taxon>Insecta</taxon>
        <taxon>Pterygota</taxon>
        <taxon>Neoptera</taxon>
        <taxon>Endopterygota</taxon>
        <taxon>Lepidoptera</taxon>
        <taxon>Glossata</taxon>
        <taxon>Ditrysia</taxon>
        <taxon>Noctuoidea</taxon>
        <taxon>Noctuidae</taxon>
        <taxon>Amphipyrinae</taxon>
        <taxon>Spodoptera</taxon>
    </lineage>
</organism>
<evidence type="ECO:0000313" key="1">
    <source>
        <dbReference type="EMBL" id="KAH9642007.1"/>
    </source>
</evidence>
<evidence type="ECO:0000313" key="2">
    <source>
        <dbReference type="Proteomes" id="UP000814243"/>
    </source>
</evidence>
<reference evidence="1" key="1">
    <citation type="journal article" date="2021" name="G3 (Bethesda)">
        <title>Genome and transcriptome analysis of the beet armyworm Spodoptera exigua reveals targets for pest control. .</title>
        <authorList>
            <person name="Simon S."/>
            <person name="Breeschoten T."/>
            <person name="Jansen H.J."/>
            <person name="Dirks R.P."/>
            <person name="Schranz M.E."/>
            <person name="Ros V.I.D."/>
        </authorList>
    </citation>
    <scope>NUCLEOTIDE SEQUENCE</scope>
    <source>
        <strain evidence="1">TB_SE_WUR_2020</strain>
    </source>
</reference>
<accession>A0A922MTC9</accession>
<name>A0A922MTC9_SPOEX</name>
<dbReference type="EMBL" id="JACEFF010000207">
    <property type="protein sequence ID" value="KAH9642007.1"/>
    <property type="molecule type" value="Genomic_DNA"/>
</dbReference>
<sequence>MPTSGVSRFSIIPPLLFGCESCVCRLLTVLQAAVPRSTAGCSASTTGCMLCVQHVDLVADTVAAGRGRHHPVPLPVRVVPPLPPPPCYYSRHSNLLRYKYSGRVSSDDSHLRTMWLLTS</sequence>